<name>A0ABR3F9D4_9AGAR</name>
<dbReference type="InterPro" id="IPR046824">
    <property type="entry name" value="Mss51-like_C"/>
</dbReference>
<comment type="caution">
    <text evidence="6">The sequence shown here is derived from an EMBL/GenBank/DDBJ whole genome shotgun (WGS) entry which is preliminary data.</text>
</comment>
<organism evidence="6 7">
    <name type="scientific">Marasmius crinis-equi</name>
    <dbReference type="NCBI Taxonomy" id="585013"/>
    <lineage>
        <taxon>Eukaryota</taxon>
        <taxon>Fungi</taxon>
        <taxon>Dikarya</taxon>
        <taxon>Basidiomycota</taxon>
        <taxon>Agaricomycotina</taxon>
        <taxon>Agaricomycetes</taxon>
        <taxon>Agaricomycetidae</taxon>
        <taxon>Agaricales</taxon>
        <taxon>Marasmiineae</taxon>
        <taxon>Marasmiaceae</taxon>
        <taxon>Marasmius</taxon>
    </lineage>
</organism>
<dbReference type="Proteomes" id="UP001465976">
    <property type="component" value="Unassembled WGS sequence"/>
</dbReference>
<evidence type="ECO:0000256" key="1">
    <source>
        <dbReference type="ARBA" id="ARBA00022723"/>
    </source>
</evidence>
<dbReference type="PANTHER" id="PTHR46920:SF1">
    <property type="entry name" value="PROTEIN MSS51 HOMOLOG, MITOCHONDRIAL-RELATED"/>
    <property type="match status" value="1"/>
</dbReference>
<sequence length="489" mass="55807">MANQVNGTVPSWVPTPPLAAIAPTTPSQIAGLVCSGCFKPPAQDKKLDVCSGCLRVFYCGVECQKTDWKLLHRYLCPALQRVNGYDQRIGRYNDIRPEDYEMDQFKRGEVYSQPTEKDPYGTMPREWIRYQSKCEVCFRTRFMSKTPHIPLNPCPDCRLSWWCNSSTCEKKFPKAHNEEACRAHSDAGAIDRVKIDWAIHCKSRVQLVICSEVLRKKYIPISSVNDWADYHRRVFPDFDAYSDYMSRDFKTYHPTPLKAVRMLAMEATVLPLTVLEALEDIYGTEAVGKRTKLCVHVVGAASREMTAKSMLEELLHQLPKLKTVEAVFVGPEVQIPPPGIYEPPNLACPSCIRDGRQRIYSYENILYHDYVRSSKAKARTTPDIIVALNTGMSEMEMDSWKKTMKVILDKNVPGVFTCYSKLEGEMEVDMLTKMGAKFTKPLAQNRWRGVIPNLHVYLSESQADPSKPEASGPLIFWNSNYRYIIQGRK</sequence>
<accession>A0ABR3F9D4</accession>
<evidence type="ECO:0000256" key="3">
    <source>
        <dbReference type="ARBA" id="ARBA00022833"/>
    </source>
</evidence>
<evidence type="ECO:0000313" key="7">
    <source>
        <dbReference type="Proteomes" id="UP001465976"/>
    </source>
</evidence>
<dbReference type="Gene3D" id="6.10.140.2220">
    <property type="match status" value="1"/>
</dbReference>
<dbReference type="Pfam" id="PF20179">
    <property type="entry name" value="MSS51_C"/>
    <property type="match status" value="1"/>
</dbReference>
<keyword evidence="2 4" id="KW-0863">Zinc-finger</keyword>
<keyword evidence="1" id="KW-0479">Metal-binding</keyword>
<evidence type="ECO:0000256" key="4">
    <source>
        <dbReference type="PROSITE-ProRule" id="PRU00134"/>
    </source>
</evidence>
<dbReference type="EMBL" id="JBAHYK010000698">
    <property type="protein sequence ID" value="KAL0571918.1"/>
    <property type="molecule type" value="Genomic_DNA"/>
</dbReference>
<dbReference type="InterPro" id="IPR052839">
    <property type="entry name" value="Mito_gene_expr_regulator"/>
</dbReference>
<proteinExistence type="predicted"/>
<gene>
    <name evidence="6" type="ORF">V5O48_010049</name>
</gene>
<protein>
    <recommendedName>
        <fullName evidence="5">MYND-type domain-containing protein</fullName>
    </recommendedName>
</protein>
<dbReference type="PROSITE" id="PS01360">
    <property type="entry name" value="ZF_MYND_1"/>
    <property type="match status" value="1"/>
</dbReference>
<evidence type="ECO:0000256" key="2">
    <source>
        <dbReference type="ARBA" id="ARBA00022771"/>
    </source>
</evidence>
<reference evidence="6 7" key="1">
    <citation type="submission" date="2024-02" db="EMBL/GenBank/DDBJ databases">
        <title>A draft genome for the cacao thread blight pathogen Marasmius crinis-equi.</title>
        <authorList>
            <person name="Cohen S.P."/>
            <person name="Baruah I.K."/>
            <person name="Amoako-Attah I."/>
            <person name="Bukari Y."/>
            <person name="Meinhardt L.W."/>
            <person name="Bailey B.A."/>
        </authorList>
    </citation>
    <scope>NUCLEOTIDE SEQUENCE [LARGE SCALE GENOMIC DNA]</scope>
    <source>
        <strain evidence="6 7">GH-76</strain>
    </source>
</reference>
<dbReference type="PROSITE" id="PS50865">
    <property type="entry name" value="ZF_MYND_2"/>
    <property type="match status" value="1"/>
</dbReference>
<dbReference type="SUPFAM" id="SSF144232">
    <property type="entry name" value="HIT/MYND zinc finger-like"/>
    <property type="match status" value="1"/>
</dbReference>
<dbReference type="PANTHER" id="PTHR46920">
    <property type="match status" value="1"/>
</dbReference>
<dbReference type="InterPro" id="IPR002893">
    <property type="entry name" value="Znf_MYND"/>
</dbReference>
<keyword evidence="7" id="KW-1185">Reference proteome</keyword>
<evidence type="ECO:0000313" key="6">
    <source>
        <dbReference type="EMBL" id="KAL0571918.1"/>
    </source>
</evidence>
<evidence type="ECO:0000259" key="5">
    <source>
        <dbReference type="PROSITE" id="PS50865"/>
    </source>
</evidence>
<dbReference type="Pfam" id="PF01753">
    <property type="entry name" value="zf-MYND"/>
    <property type="match status" value="1"/>
</dbReference>
<keyword evidence="3" id="KW-0862">Zinc</keyword>
<feature type="domain" description="MYND-type" evidence="5">
    <location>
        <begin position="34"/>
        <end position="76"/>
    </location>
</feature>